<evidence type="ECO:0000313" key="2">
    <source>
        <dbReference type="EMBL" id="MBU3849793.1"/>
    </source>
</evidence>
<feature type="transmembrane region" description="Helical" evidence="1">
    <location>
        <begin position="130"/>
        <end position="149"/>
    </location>
</feature>
<gene>
    <name evidence="2" type="ORF">IAA16_04430</name>
</gene>
<dbReference type="PANTHER" id="PTHR37305:SF1">
    <property type="entry name" value="MEMBRANE PROTEIN"/>
    <property type="match status" value="1"/>
</dbReference>
<feature type="transmembrane region" description="Helical" evidence="1">
    <location>
        <begin position="156"/>
        <end position="176"/>
    </location>
</feature>
<keyword evidence="1" id="KW-0472">Membrane</keyword>
<dbReference type="AlphaFoldDB" id="A0A9E2L2Y8"/>
<protein>
    <submittedName>
        <fullName evidence="2">ABC transporter permease</fullName>
    </submittedName>
</protein>
<dbReference type="Proteomes" id="UP000823914">
    <property type="component" value="Unassembled WGS sequence"/>
</dbReference>
<feature type="transmembrane region" description="Helical" evidence="1">
    <location>
        <begin position="42"/>
        <end position="67"/>
    </location>
</feature>
<dbReference type="Pfam" id="PF12679">
    <property type="entry name" value="ABC2_membrane_2"/>
    <property type="match status" value="1"/>
</dbReference>
<keyword evidence="1" id="KW-1133">Transmembrane helix</keyword>
<feature type="transmembrane region" description="Helical" evidence="1">
    <location>
        <begin position="208"/>
        <end position="229"/>
    </location>
</feature>
<sequence>MYMAFFSTMQEMAQVKFEMLPKEYLQLMGVEDISQMGNYVTFFGMIFNILIIIMSIYAVTFSMNLILKEEKNKTIEYLYALSVTRKEIYFSKVLVALCAVFFVVLSVGIAGIIFGFASGSDTFSMVDMSAVIKITGTVPFFFAALGLFLSSLSSKYVSSGLGAGIVMLTYMLGYLGKLLEGKADFLKYFSPFELLSPTNALALSGETYGAFGVIAALTVILLIFASIAYKKRDFSL</sequence>
<organism evidence="2 3">
    <name type="scientific">Candidatus Treponema excrementipullorum</name>
    <dbReference type="NCBI Taxonomy" id="2838768"/>
    <lineage>
        <taxon>Bacteria</taxon>
        <taxon>Pseudomonadati</taxon>
        <taxon>Spirochaetota</taxon>
        <taxon>Spirochaetia</taxon>
        <taxon>Spirochaetales</taxon>
        <taxon>Treponemataceae</taxon>
        <taxon>Treponema</taxon>
    </lineage>
</organism>
<reference evidence="2" key="2">
    <citation type="submission" date="2021-04" db="EMBL/GenBank/DDBJ databases">
        <authorList>
            <person name="Gilroy R."/>
        </authorList>
    </citation>
    <scope>NUCLEOTIDE SEQUENCE</scope>
    <source>
        <strain evidence="2">Gambia15-2214</strain>
    </source>
</reference>
<reference evidence="2" key="1">
    <citation type="journal article" date="2021" name="PeerJ">
        <title>Extensive microbial diversity within the chicken gut microbiome revealed by metagenomics and culture.</title>
        <authorList>
            <person name="Gilroy R."/>
            <person name="Ravi A."/>
            <person name="Getino M."/>
            <person name="Pursley I."/>
            <person name="Horton D.L."/>
            <person name="Alikhan N.F."/>
            <person name="Baker D."/>
            <person name="Gharbi K."/>
            <person name="Hall N."/>
            <person name="Watson M."/>
            <person name="Adriaenssens E.M."/>
            <person name="Foster-Nyarko E."/>
            <person name="Jarju S."/>
            <person name="Secka A."/>
            <person name="Antonio M."/>
            <person name="Oren A."/>
            <person name="Chaudhuri R.R."/>
            <person name="La Ragione R."/>
            <person name="Hildebrand F."/>
            <person name="Pallen M.J."/>
        </authorList>
    </citation>
    <scope>NUCLEOTIDE SEQUENCE</scope>
    <source>
        <strain evidence="2">Gambia15-2214</strain>
    </source>
</reference>
<comment type="caution">
    <text evidence="2">The sequence shown here is derived from an EMBL/GenBank/DDBJ whole genome shotgun (WGS) entry which is preliminary data.</text>
</comment>
<accession>A0A9E2L2Y8</accession>
<proteinExistence type="predicted"/>
<evidence type="ECO:0000313" key="3">
    <source>
        <dbReference type="Proteomes" id="UP000823914"/>
    </source>
</evidence>
<dbReference type="PANTHER" id="PTHR37305">
    <property type="entry name" value="INTEGRAL MEMBRANE PROTEIN-RELATED"/>
    <property type="match status" value="1"/>
</dbReference>
<keyword evidence="1" id="KW-0812">Transmembrane</keyword>
<dbReference type="GO" id="GO:0005886">
    <property type="term" value="C:plasma membrane"/>
    <property type="evidence" value="ECO:0007669"/>
    <property type="project" value="UniProtKB-SubCell"/>
</dbReference>
<dbReference type="EMBL" id="JAHLFV010000104">
    <property type="protein sequence ID" value="MBU3849793.1"/>
    <property type="molecule type" value="Genomic_DNA"/>
</dbReference>
<dbReference type="GO" id="GO:0140359">
    <property type="term" value="F:ABC-type transporter activity"/>
    <property type="evidence" value="ECO:0007669"/>
    <property type="project" value="InterPro"/>
</dbReference>
<name>A0A9E2L2Y8_9SPIR</name>
<evidence type="ECO:0000256" key="1">
    <source>
        <dbReference type="SAM" id="Phobius"/>
    </source>
</evidence>
<feature type="transmembrane region" description="Helical" evidence="1">
    <location>
        <begin position="88"/>
        <end position="118"/>
    </location>
</feature>